<dbReference type="InterPro" id="IPR024775">
    <property type="entry name" value="DinB-like"/>
</dbReference>
<dbReference type="SUPFAM" id="SSF109854">
    <property type="entry name" value="DinB/YfiT-like putative metalloenzymes"/>
    <property type="match status" value="1"/>
</dbReference>
<accession>A0ABR7V914</accession>
<organism evidence="2 3">
    <name type="scientific">Maribacter arenosus</name>
    <dbReference type="NCBI Taxonomy" id="1854708"/>
    <lineage>
        <taxon>Bacteria</taxon>
        <taxon>Pseudomonadati</taxon>
        <taxon>Bacteroidota</taxon>
        <taxon>Flavobacteriia</taxon>
        <taxon>Flavobacteriales</taxon>
        <taxon>Flavobacteriaceae</taxon>
        <taxon>Maribacter</taxon>
    </lineage>
</organism>
<dbReference type="InterPro" id="IPR034660">
    <property type="entry name" value="DinB/YfiT-like"/>
</dbReference>
<protein>
    <submittedName>
        <fullName evidence="2">DinB family protein</fullName>
    </submittedName>
</protein>
<gene>
    <name evidence="2" type="ORF">HPE63_05425</name>
</gene>
<dbReference type="Proteomes" id="UP000598350">
    <property type="component" value="Unassembled WGS sequence"/>
</dbReference>
<dbReference type="Pfam" id="PF12867">
    <property type="entry name" value="DinB_2"/>
    <property type="match status" value="1"/>
</dbReference>
<comment type="caution">
    <text evidence="2">The sequence shown here is derived from an EMBL/GenBank/DDBJ whole genome shotgun (WGS) entry which is preliminary data.</text>
</comment>
<sequence length="158" mass="18241">MIGKLEYIINDLKTCFDGKPWYGDSVMKKLNAVDWHMVNDEIYGDKSIAVLLQHIINWRIFVIKKLQGDTQYDIIIDELNDWGKVTIQNEQEWELLKQRIRQTQNEILDLLANSSEDLLDKNVPGKKYSFGAILPSIAQHDIYHLGQIALLASGRINT</sequence>
<evidence type="ECO:0000259" key="1">
    <source>
        <dbReference type="Pfam" id="PF12867"/>
    </source>
</evidence>
<evidence type="ECO:0000313" key="3">
    <source>
        <dbReference type="Proteomes" id="UP000598350"/>
    </source>
</evidence>
<feature type="domain" description="DinB-like" evidence="1">
    <location>
        <begin position="46"/>
        <end position="148"/>
    </location>
</feature>
<dbReference type="EMBL" id="JABTCG010000002">
    <property type="protein sequence ID" value="MBD0850102.1"/>
    <property type="molecule type" value="Genomic_DNA"/>
</dbReference>
<dbReference type="RefSeq" id="WP_188313245.1">
    <property type="nucleotide sequence ID" value="NZ_JABTCG010000002.1"/>
</dbReference>
<proteinExistence type="predicted"/>
<reference evidence="2 3" key="1">
    <citation type="submission" date="2020-05" db="EMBL/GenBank/DDBJ databases">
        <title>The draft genome sequence of Maribacter arenosus CAU 1321.</title>
        <authorList>
            <person name="Mu L."/>
        </authorList>
    </citation>
    <scope>NUCLEOTIDE SEQUENCE [LARGE SCALE GENOMIC DNA]</scope>
    <source>
        <strain evidence="2 3">CAU 1321</strain>
    </source>
</reference>
<name>A0ABR7V914_9FLAO</name>
<dbReference type="Gene3D" id="1.20.120.450">
    <property type="entry name" value="dinb family like domain"/>
    <property type="match status" value="1"/>
</dbReference>
<evidence type="ECO:0000313" key="2">
    <source>
        <dbReference type="EMBL" id="MBD0850102.1"/>
    </source>
</evidence>
<keyword evidence="3" id="KW-1185">Reference proteome</keyword>